<evidence type="ECO:0000256" key="2">
    <source>
        <dbReference type="ARBA" id="ARBA00023002"/>
    </source>
</evidence>
<reference evidence="4" key="1">
    <citation type="submission" date="2022-07" db="EMBL/GenBank/DDBJ databases">
        <title>Fungi with potential for degradation of polypropylene.</title>
        <authorList>
            <person name="Gostincar C."/>
        </authorList>
    </citation>
    <scope>NUCLEOTIDE SEQUENCE</scope>
    <source>
        <strain evidence="4">EXF-13287</strain>
    </source>
</reference>
<gene>
    <name evidence="4" type="ORF">NKR19_g4124</name>
</gene>
<dbReference type="InterPro" id="IPR008030">
    <property type="entry name" value="NmrA-like"/>
</dbReference>
<feature type="domain" description="NmrA-like" evidence="3">
    <location>
        <begin position="4"/>
        <end position="244"/>
    </location>
</feature>
<dbReference type="Pfam" id="PF05368">
    <property type="entry name" value="NmrA"/>
    <property type="match status" value="1"/>
</dbReference>
<organism evidence="4 5">
    <name type="scientific">Coniochaeta hoffmannii</name>
    <dbReference type="NCBI Taxonomy" id="91930"/>
    <lineage>
        <taxon>Eukaryota</taxon>
        <taxon>Fungi</taxon>
        <taxon>Dikarya</taxon>
        <taxon>Ascomycota</taxon>
        <taxon>Pezizomycotina</taxon>
        <taxon>Sordariomycetes</taxon>
        <taxon>Sordariomycetidae</taxon>
        <taxon>Coniochaetales</taxon>
        <taxon>Coniochaetaceae</taxon>
        <taxon>Coniochaeta</taxon>
    </lineage>
</organism>
<dbReference type="Gene3D" id="3.90.25.10">
    <property type="entry name" value="UDP-galactose 4-epimerase, domain 1"/>
    <property type="match status" value="1"/>
</dbReference>
<protein>
    <submittedName>
        <fullName evidence="4">Isoflavone reductase</fullName>
    </submittedName>
</protein>
<dbReference type="CDD" id="cd05259">
    <property type="entry name" value="PCBER_SDR_a"/>
    <property type="match status" value="1"/>
</dbReference>
<evidence type="ECO:0000256" key="1">
    <source>
        <dbReference type="ARBA" id="ARBA00022857"/>
    </source>
</evidence>
<dbReference type="InterPro" id="IPR051609">
    <property type="entry name" value="NmrA/Isoflavone_reductase-like"/>
</dbReference>
<proteinExistence type="predicted"/>
<accession>A0AA38VWW3</accession>
<keyword evidence="1" id="KW-0521">NADP</keyword>
<evidence type="ECO:0000313" key="4">
    <source>
        <dbReference type="EMBL" id="KAJ9156849.1"/>
    </source>
</evidence>
<dbReference type="AlphaFoldDB" id="A0AA38VWW3"/>
<dbReference type="GO" id="GO:0016491">
    <property type="term" value="F:oxidoreductase activity"/>
    <property type="evidence" value="ECO:0007669"/>
    <property type="project" value="UniProtKB-KW"/>
</dbReference>
<dbReference type="InterPro" id="IPR036291">
    <property type="entry name" value="NAD(P)-bd_dom_sf"/>
</dbReference>
<dbReference type="PANTHER" id="PTHR47706:SF9">
    <property type="entry name" value="NMRA-LIKE DOMAIN-CONTAINING PROTEIN-RELATED"/>
    <property type="match status" value="1"/>
</dbReference>
<dbReference type="EMBL" id="JANBVN010000050">
    <property type="protein sequence ID" value="KAJ9156849.1"/>
    <property type="molecule type" value="Genomic_DNA"/>
</dbReference>
<sequence length="302" mass="32646">MSIKTVTLVGATGNLGGPVLDALAASGHFTLTVLQRQSSKSVPSQPVAVTRVSDAWDVPELTSALHGQDAVVACFPLRNTEDHLRLATAAAAAGVRRFIPADFGSVDARSARARELVGLFGRKVAVRERLEELVAARSGGGEFSWTSLVPGHFFDWGLREGFLHFDLKERKALILGDGNAKMSNSTLAQVGRAVVQVLLRPGETANRVLLIQSFCVSQNEILRSLEKATGAKWEVEHADLEKFVKEHKERADAGDKGSVENLVFALGVVEGNWEGHEDFAMDLLRLKNEDLDEVVKDVVASA</sequence>
<keyword evidence="5" id="KW-1185">Reference proteome</keyword>
<evidence type="ECO:0000313" key="5">
    <source>
        <dbReference type="Proteomes" id="UP001174691"/>
    </source>
</evidence>
<keyword evidence="2" id="KW-0560">Oxidoreductase</keyword>
<dbReference type="InterPro" id="IPR045312">
    <property type="entry name" value="PCBER-like"/>
</dbReference>
<dbReference type="SUPFAM" id="SSF51735">
    <property type="entry name" value="NAD(P)-binding Rossmann-fold domains"/>
    <property type="match status" value="1"/>
</dbReference>
<dbReference type="Proteomes" id="UP001174691">
    <property type="component" value="Unassembled WGS sequence"/>
</dbReference>
<name>A0AA38VWW3_9PEZI</name>
<dbReference type="Gene3D" id="3.40.50.720">
    <property type="entry name" value="NAD(P)-binding Rossmann-like Domain"/>
    <property type="match status" value="1"/>
</dbReference>
<evidence type="ECO:0000259" key="3">
    <source>
        <dbReference type="Pfam" id="PF05368"/>
    </source>
</evidence>
<dbReference type="PANTHER" id="PTHR47706">
    <property type="entry name" value="NMRA-LIKE FAMILY PROTEIN"/>
    <property type="match status" value="1"/>
</dbReference>
<comment type="caution">
    <text evidence="4">The sequence shown here is derived from an EMBL/GenBank/DDBJ whole genome shotgun (WGS) entry which is preliminary data.</text>
</comment>